<dbReference type="Gene3D" id="3.20.20.80">
    <property type="entry name" value="Glycosidases"/>
    <property type="match status" value="1"/>
</dbReference>
<dbReference type="InterPro" id="IPR029018">
    <property type="entry name" value="Hex-like_dom2"/>
</dbReference>
<dbReference type="SUPFAM" id="SSF51445">
    <property type="entry name" value="(Trans)glycosidases"/>
    <property type="match status" value="1"/>
</dbReference>
<keyword evidence="6" id="KW-1185">Reference proteome</keyword>
<evidence type="ECO:0000313" key="6">
    <source>
        <dbReference type="Proteomes" id="UP000234585"/>
    </source>
</evidence>
<dbReference type="AlphaFoldDB" id="A0A2I2FAK2"/>
<dbReference type="OrthoDB" id="9975416at2759"/>
<evidence type="ECO:0000259" key="4">
    <source>
        <dbReference type="PROSITE" id="PS52009"/>
    </source>
</evidence>
<dbReference type="InterPro" id="IPR011496">
    <property type="entry name" value="O-GlcNAcase_cat"/>
</dbReference>
<sequence length="668" mass="73504">MFYHHITWIGAFFVTLILGPVTLGPVNAAPTDRDGKGQHHLLRAVWPPPQQISWSGSGVSLNGAVTIVTGNSTDPATINTVKAAVSSAGGNAVLSSQPTDNGAQILIGTEEENSAAAVVAKALTGKSANDLVADGYVLASGNYESQPSIVLNGVDRRGTFYASQTLRQLVDGHHVPGVQVRDWPLMPIRGSIEGFYGVPWSHQARLDQYVFYGKHKLNTYIYTPKDDDLLRAHWRTLYGGPALSQLKELIDTANTNHVDFTFALSPGLDLCYSSDADFNATITKFNQIRELGVRSFYIALDDIPLEFHCESDKQKWNNAGKWQGFADSQAYYLNRVQKEYIEPNGFKNLETVPTNYAGSEPDPYKEEFGTRLDKKIRIHWTGEGVFSAQVTVASVVQAGSTYVTDNLYFWDNFPVNDGMRERLFLNPLTGRAPDLYQHLLGFTSNPMEQPYASMPALANYGDYTWNGPAYNANESMAAVLWELAGSDQLVHDAVVAFADLNQNWPYRTPEIHSPQLNEDIAAFWDVRSAPPSSTLDSGKGTGHDQDKKDGTLALRSRLSLLTTLPDLLPRMAMKDFASDVAPWSTVAMQWANACQHLIAMLDALDDGDKSTADSEFNAAQDWVEKTKAKTINDRNSQGQDLPNSISPIIGEEAFNTFLGNATAIYKSQ</sequence>
<feature type="chain" id="PRO_5014155975" evidence="3">
    <location>
        <begin position="29"/>
        <end position="668"/>
    </location>
</feature>
<feature type="domain" description="GH84" evidence="4">
    <location>
        <begin position="187"/>
        <end position="468"/>
    </location>
</feature>
<keyword evidence="1" id="KW-0378">Hydrolase</keyword>
<dbReference type="PROSITE" id="PS52009">
    <property type="entry name" value="GH84"/>
    <property type="match status" value="1"/>
</dbReference>
<evidence type="ECO:0000256" key="2">
    <source>
        <dbReference type="ARBA" id="ARBA00023295"/>
    </source>
</evidence>
<dbReference type="InterPro" id="IPR051822">
    <property type="entry name" value="Glycosyl_Hydrolase_84"/>
</dbReference>
<dbReference type="PANTHER" id="PTHR13170">
    <property type="entry name" value="O-GLCNACASE"/>
    <property type="match status" value="1"/>
</dbReference>
<dbReference type="Gene3D" id="3.30.379.10">
    <property type="entry name" value="Chitobiase/beta-hexosaminidase domain 2-like"/>
    <property type="match status" value="1"/>
</dbReference>
<gene>
    <name evidence="5" type="ORF">BDW47DRAFT_126120</name>
</gene>
<dbReference type="SUPFAM" id="SSF55545">
    <property type="entry name" value="beta-N-acetylhexosaminidase-like domain"/>
    <property type="match status" value="1"/>
</dbReference>
<proteinExistence type="predicted"/>
<dbReference type="GO" id="GO:0015929">
    <property type="term" value="F:hexosaminidase activity"/>
    <property type="evidence" value="ECO:0007669"/>
    <property type="project" value="UniProtKB-ARBA"/>
</dbReference>
<accession>A0A2I2FAK2</accession>
<dbReference type="GO" id="GO:1901135">
    <property type="term" value="P:carbohydrate derivative metabolic process"/>
    <property type="evidence" value="ECO:0007669"/>
    <property type="project" value="UniProtKB-ARBA"/>
</dbReference>
<evidence type="ECO:0000256" key="1">
    <source>
        <dbReference type="ARBA" id="ARBA00022801"/>
    </source>
</evidence>
<dbReference type="InterPro" id="IPR015882">
    <property type="entry name" value="HEX_bac_N"/>
</dbReference>
<reference evidence="5 6" key="1">
    <citation type="submission" date="2017-12" db="EMBL/GenBank/DDBJ databases">
        <authorList>
            <consortium name="DOE Joint Genome Institute"/>
            <person name="Haridas S."/>
            <person name="Kjaerbolling I."/>
            <person name="Vesth T.C."/>
            <person name="Frisvad J.C."/>
            <person name="Nybo J.L."/>
            <person name="Theobald S."/>
            <person name="Kuo A."/>
            <person name="Bowyer P."/>
            <person name="Matsuda Y."/>
            <person name="Mondo S."/>
            <person name="Lyhne E.K."/>
            <person name="Kogle M.E."/>
            <person name="Clum A."/>
            <person name="Lipzen A."/>
            <person name="Salamov A."/>
            <person name="Ngan C.Y."/>
            <person name="Daum C."/>
            <person name="Chiniquy J."/>
            <person name="Barry K."/>
            <person name="LaButti K."/>
            <person name="Simmons B.A."/>
            <person name="Magnuson J.K."/>
            <person name="Mortensen U.H."/>
            <person name="Larsen T.O."/>
            <person name="Grigoriev I.V."/>
            <person name="Baker S.E."/>
            <person name="Andersen M.R."/>
            <person name="Nordberg H.P."/>
            <person name="Cantor M.N."/>
            <person name="Hua S.X."/>
        </authorList>
    </citation>
    <scope>NUCLEOTIDE SEQUENCE [LARGE SCALE GENOMIC DNA]</scope>
    <source>
        <strain evidence="5 6">CBS 102.13</strain>
    </source>
</reference>
<keyword evidence="3" id="KW-0732">Signal</keyword>
<dbReference type="PANTHER" id="PTHR13170:SF16">
    <property type="entry name" value="PROTEIN O-GLCNACASE"/>
    <property type="match status" value="1"/>
</dbReference>
<evidence type="ECO:0000313" key="5">
    <source>
        <dbReference type="EMBL" id="PLB37657.1"/>
    </source>
</evidence>
<dbReference type="Pfam" id="PF02838">
    <property type="entry name" value="Glyco_hydro_20b"/>
    <property type="match status" value="1"/>
</dbReference>
<dbReference type="EMBL" id="KZ559141">
    <property type="protein sequence ID" value="PLB37657.1"/>
    <property type="molecule type" value="Genomic_DNA"/>
</dbReference>
<dbReference type="RefSeq" id="XP_024671669.1">
    <property type="nucleotide sequence ID" value="XM_024816501.1"/>
</dbReference>
<dbReference type="Proteomes" id="UP000234585">
    <property type="component" value="Unassembled WGS sequence"/>
</dbReference>
<dbReference type="GeneID" id="36523661"/>
<feature type="signal peptide" evidence="3">
    <location>
        <begin position="1"/>
        <end position="28"/>
    </location>
</feature>
<dbReference type="Pfam" id="PF07555">
    <property type="entry name" value="NAGidase"/>
    <property type="match status" value="1"/>
</dbReference>
<name>A0A2I2FAK2_ASPCN</name>
<dbReference type="STRING" id="41067.A0A2I2FAK2"/>
<evidence type="ECO:0000256" key="3">
    <source>
        <dbReference type="SAM" id="SignalP"/>
    </source>
</evidence>
<dbReference type="InterPro" id="IPR017853">
    <property type="entry name" value="GH"/>
</dbReference>
<keyword evidence="2" id="KW-0326">Glycosidase</keyword>
<protein>
    <submittedName>
        <fullName evidence="5">Beta-N-acetylglucosaminidase-domain-containing protein</fullName>
    </submittedName>
</protein>
<organism evidence="5 6">
    <name type="scientific">Aspergillus candidus</name>
    <dbReference type="NCBI Taxonomy" id="41067"/>
    <lineage>
        <taxon>Eukaryota</taxon>
        <taxon>Fungi</taxon>
        <taxon>Dikarya</taxon>
        <taxon>Ascomycota</taxon>
        <taxon>Pezizomycotina</taxon>
        <taxon>Eurotiomycetes</taxon>
        <taxon>Eurotiomycetidae</taxon>
        <taxon>Eurotiales</taxon>
        <taxon>Aspergillaceae</taxon>
        <taxon>Aspergillus</taxon>
        <taxon>Aspergillus subgen. Circumdati</taxon>
    </lineage>
</organism>